<comment type="caution">
    <text evidence="1">The sequence shown here is derived from an EMBL/GenBank/DDBJ whole genome shotgun (WGS) entry which is preliminary data.</text>
</comment>
<proteinExistence type="predicted"/>
<dbReference type="AlphaFoldDB" id="A0AAE1DWA6"/>
<name>A0AAE1DWA6_9GAST</name>
<keyword evidence="2" id="KW-1185">Reference proteome</keyword>
<reference evidence="1" key="1">
    <citation type="journal article" date="2023" name="G3 (Bethesda)">
        <title>A reference genome for the long-term kleptoplast-retaining sea slug Elysia crispata morphotype clarki.</title>
        <authorList>
            <person name="Eastman K.E."/>
            <person name="Pendleton A.L."/>
            <person name="Shaikh M.A."/>
            <person name="Suttiyut T."/>
            <person name="Ogas R."/>
            <person name="Tomko P."/>
            <person name="Gavelis G."/>
            <person name="Widhalm J.R."/>
            <person name="Wisecaver J.H."/>
        </authorList>
    </citation>
    <scope>NUCLEOTIDE SEQUENCE</scope>
    <source>
        <strain evidence="1">ECLA1</strain>
    </source>
</reference>
<evidence type="ECO:0000313" key="1">
    <source>
        <dbReference type="EMBL" id="KAK3785339.1"/>
    </source>
</evidence>
<protein>
    <submittedName>
        <fullName evidence="1">Uncharacterized protein</fullName>
    </submittedName>
</protein>
<gene>
    <name evidence="1" type="ORF">RRG08_045565</name>
</gene>
<organism evidence="1 2">
    <name type="scientific">Elysia crispata</name>
    <name type="common">lettuce slug</name>
    <dbReference type="NCBI Taxonomy" id="231223"/>
    <lineage>
        <taxon>Eukaryota</taxon>
        <taxon>Metazoa</taxon>
        <taxon>Spiralia</taxon>
        <taxon>Lophotrochozoa</taxon>
        <taxon>Mollusca</taxon>
        <taxon>Gastropoda</taxon>
        <taxon>Heterobranchia</taxon>
        <taxon>Euthyneura</taxon>
        <taxon>Panpulmonata</taxon>
        <taxon>Sacoglossa</taxon>
        <taxon>Placobranchoidea</taxon>
        <taxon>Plakobranchidae</taxon>
        <taxon>Elysia</taxon>
    </lineage>
</organism>
<dbReference type="Proteomes" id="UP001283361">
    <property type="component" value="Unassembled WGS sequence"/>
</dbReference>
<evidence type="ECO:0000313" key="2">
    <source>
        <dbReference type="Proteomes" id="UP001283361"/>
    </source>
</evidence>
<accession>A0AAE1DWA6</accession>
<sequence>MDNKKPRVVIIASRGVLMLLEDSWSSLKNNTCLFMFQEANLPYGKPMLSGRYKQRGDRTKHSWMQNGESNTQIAAVTHFVFLQENLKSLYLSLLENFSEVPVRILVISLLHHSQYAAL</sequence>
<dbReference type="EMBL" id="JAWDGP010002132">
    <property type="protein sequence ID" value="KAK3785339.1"/>
    <property type="molecule type" value="Genomic_DNA"/>
</dbReference>